<sequence length="509" mass="58910">MSTITNCFSTIYLSAAREQLIREKERRARLQYERTVEERWRRLEEQRQKEELRRAAVEEKRRQQLEEERERLEALMRRSLERSLQLEQRTKRWNRGCPSGAGRNRPKHFVCIIESVNFSWKPHTLPRGKPLIQKNNPSHVFLYCTGYDKHVVCHHAAPCSPHRSPLCGALNSSDHSRLQGGSQSTPNTPKARSFRLRSERRNASPGYGSPVRRSESPASVNKHLSSPTCFPIINVLFLFIWVVLHECLYLCSIESAPGSTGKLAAGTTNAEEATKLLAERRRQARAQKELEEKKREEEEDRLQLWKEIAEEQRQQEAKAQQMKEERKKEEDIQVKKKEEEKQKAKDQEKELQAQNEKEVRGQFTSVVITAVLYEIYVRFYCYINCILHVFIFSFESFFYFIHINTSRLSNTEDLDNNYSLLYFSPASKEELISIPEFSPIIESQLSSMSNTRALEDLMDLTGSVSYPKLSSENNIGDCNRNLIEGVVSPMSDSKLIGVSSPSSNKLTIK</sequence>
<organism evidence="9 10">
    <name type="scientific">Sphaeramia orbicularis</name>
    <name type="common">orbiculate cardinalfish</name>
    <dbReference type="NCBI Taxonomy" id="375764"/>
    <lineage>
        <taxon>Eukaryota</taxon>
        <taxon>Metazoa</taxon>
        <taxon>Chordata</taxon>
        <taxon>Craniata</taxon>
        <taxon>Vertebrata</taxon>
        <taxon>Euteleostomi</taxon>
        <taxon>Actinopterygii</taxon>
        <taxon>Neopterygii</taxon>
        <taxon>Teleostei</taxon>
        <taxon>Neoteleostei</taxon>
        <taxon>Acanthomorphata</taxon>
        <taxon>Gobiaria</taxon>
        <taxon>Kurtiformes</taxon>
        <taxon>Apogonoidei</taxon>
        <taxon>Apogonidae</taxon>
        <taxon>Apogoninae</taxon>
        <taxon>Sphaeramia</taxon>
    </lineage>
</organism>
<keyword evidence="5" id="KW-0206">Cytoskeleton</keyword>
<feature type="region of interest" description="Disordered" evidence="7">
    <location>
        <begin position="173"/>
        <end position="220"/>
    </location>
</feature>
<accession>A0A672ZS63</accession>
<keyword evidence="3" id="KW-0963">Cytoplasm</keyword>
<feature type="transmembrane region" description="Helical" evidence="8">
    <location>
        <begin position="379"/>
        <end position="401"/>
    </location>
</feature>
<dbReference type="GO" id="GO:0015630">
    <property type="term" value="C:microtubule cytoskeleton"/>
    <property type="evidence" value="ECO:0007669"/>
    <property type="project" value="InterPro"/>
</dbReference>
<dbReference type="Pfam" id="PF05672">
    <property type="entry name" value="MAP7"/>
    <property type="match status" value="1"/>
</dbReference>
<dbReference type="Ensembl" id="ENSSORT00005020690.1">
    <property type="protein sequence ID" value="ENSSORP00005020125.1"/>
    <property type="gene ID" value="ENSSORG00005009811.1"/>
</dbReference>
<dbReference type="InParanoid" id="A0A672ZS63"/>
<dbReference type="PANTHER" id="PTHR15073:SF3">
    <property type="entry name" value="MAP7 DOMAIN-CONTAINING PROTEIN 2"/>
    <property type="match status" value="1"/>
</dbReference>
<feature type="region of interest" description="Disordered" evidence="7">
    <location>
        <begin position="315"/>
        <end position="355"/>
    </location>
</feature>
<keyword evidence="4 6" id="KW-0175">Coiled coil</keyword>
<keyword evidence="8" id="KW-0812">Transmembrane</keyword>
<evidence type="ECO:0008006" key="11">
    <source>
        <dbReference type="Google" id="ProtNLM"/>
    </source>
</evidence>
<reference evidence="9" key="2">
    <citation type="submission" date="2025-08" db="UniProtKB">
        <authorList>
            <consortium name="Ensembl"/>
        </authorList>
    </citation>
    <scope>IDENTIFICATION</scope>
</reference>
<evidence type="ECO:0000256" key="1">
    <source>
        <dbReference type="ARBA" id="ARBA00004245"/>
    </source>
</evidence>
<evidence type="ECO:0000256" key="3">
    <source>
        <dbReference type="ARBA" id="ARBA00022490"/>
    </source>
</evidence>
<reference evidence="9" key="1">
    <citation type="submission" date="2019-06" db="EMBL/GenBank/DDBJ databases">
        <authorList>
            <consortium name="Wellcome Sanger Institute Data Sharing"/>
        </authorList>
    </citation>
    <scope>NUCLEOTIDE SEQUENCE [LARGE SCALE GENOMIC DNA]</scope>
</reference>
<evidence type="ECO:0000313" key="9">
    <source>
        <dbReference type="Ensembl" id="ENSSORP00005020125.1"/>
    </source>
</evidence>
<keyword evidence="8" id="KW-1133">Transmembrane helix</keyword>
<reference evidence="9" key="3">
    <citation type="submission" date="2025-09" db="UniProtKB">
        <authorList>
            <consortium name="Ensembl"/>
        </authorList>
    </citation>
    <scope>IDENTIFICATION</scope>
</reference>
<keyword evidence="8" id="KW-0472">Membrane</keyword>
<dbReference type="FunCoup" id="A0A672ZS63">
    <property type="interactions" value="791"/>
</dbReference>
<evidence type="ECO:0000256" key="6">
    <source>
        <dbReference type="SAM" id="Coils"/>
    </source>
</evidence>
<dbReference type="AlphaFoldDB" id="A0A672ZS63"/>
<feature type="compositionally biased region" description="Polar residues" evidence="7">
    <location>
        <begin position="179"/>
        <end position="190"/>
    </location>
</feature>
<feature type="coiled-coil region" evidence="6">
    <location>
        <begin position="13"/>
        <end position="89"/>
    </location>
</feature>
<dbReference type="Proteomes" id="UP000472271">
    <property type="component" value="Chromosome 14"/>
</dbReference>
<evidence type="ECO:0000256" key="2">
    <source>
        <dbReference type="ARBA" id="ARBA00007525"/>
    </source>
</evidence>
<evidence type="ECO:0000256" key="5">
    <source>
        <dbReference type="ARBA" id="ARBA00023212"/>
    </source>
</evidence>
<comment type="similarity">
    <text evidence="2">Belongs to the MAP7 family.</text>
</comment>
<evidence type="ECO:0000256" key="8">
    <source>
        <dbReference type="SAM" id="Phobius"/>
    </source>
</evidence>
<evidence type="ECO:0000256" key="7">
    <source>
        <dbReference type="SAM" id="MobiDB-lite"/>
    </source>
</evidence>
<proteinExistence type="inferred from homology"/>
<dbReference type="InterPro" id="IPR008604">
    <property type="entry name" value="MAP7_fam"/>
</dbReference>
<keyword evidence="10" id="KW-1185">Reference proteome</keyword>
<dbReference type="GO" id="GO:0000226">
    <property type="term" value="P:microtubule cytoskeleton organization"/>
    <property type="evidence" value="ECO:0007669"/>
    <property type="project" value="InterPro"/>
</dbReference>
<dbReference type="PANTHER" id="PTHR15073">
    <property type="entry name" value="MICROTUBULE-ASSOCIATED PROTEIN"/>
    <property type="match status" value="1"/>
</dbReference>
<comment type="subcellular location">
    <subcellularLocation>
        <location evidence="1">Cytoplasm</location>
        <location evidence="1">Cytoskeleton</location>
    </subcellularLocation>
</comment>
<evidence type="ECO:0000256" key="4">
    <source>
        <dbReference type="ARBA" id="ARBA00023054"/>
    </source>
</evidence>
<evidence type="ECO:0000313" key="10">
    <source>
        <dbReference type="Proteomes" id="UP000472271"/>
    </source>
</evidence>
<name>A0A672ZS63_9TELE</name>
<dbReference type="InterPro" id="IPR051483">
    <property type="entry name" value="MAP7_domain-containing"/>
</dbReference>
<protein>
    <recommendedName>
        <fullName evidence="11">MAP7 domain containing 2a</fullName>
    </recommendedName>
</protein>